<evidence type="ECO:0000313" key="3">
    <source>
        <dbReference type="Proteomes" id="UP001174909"/>
    </source>
</evidence>
<sequence>MTTTTKQRITTAEELMDMPGDGHRYELVRGELRKMAPAGSEHGEVASDINASLNLYVKANGLGRTYAAETGFFLGTDPDHVRAPDVAFVRRERTEAIGRPDGYWPEAPDLAIEVISPNDRYTEVDEKVADWLAAGTRMVVVVNPRNKTVKVHRSPTDVATLTIADILDGSDVVPGWQMPITDIFAN</sequence>
<dbReference type="AlphaFoldDB" id="A0AA35RB39"/>
<evidence type="ECO:0000259" key="1">
    <source>
        <dbReference type="Pfam" id="PF05685"/>
    </source>
</evidence>
<dbReference type="Gene3D" id="3.90.1570.10">
    <property type="entry name" value="tt1808, chain A"/>
    <property type="match status" value="1"/>
</dbReference>
<comment type="caution">
    <text evidence="2">The sequence shown here is derived from an EMBL/GenBank/DDBJ whole genome shotgun (WGS) entry which is preliminary data.</text>
</comment>
<dbReference type="GO" id="GO:0006281">
    <property type="term" value="P:DNA repair"/>
    <property type="evidence" value="ECO:0007669"/>
    <property type="project" value="UniProtKB-ARBA"/>
</dbReference>
<gene>
    <name evidence="2" type="ORF">GBAR_LOCUS5243</name>
</gene>
<name>A0AA35RB39_GEOBA</name>
<dbReference type="Pfam" id="PF05685">
    <property type="entry name" value="Uma2"/>
    <property type="match status" value="1"/>
</dbReference>
<protein>
    <recommendedName>
        <fullName evidence="1">Putative restriction endonuclease domain-containing protein</fullName>
    </recommendedName>
</protein>
<dbReference type="InterPro" id="IPR011335">
    <property type="entry name" value="Restrct_endonuc-II-like"/>
</dbReference>
<accession>A0AA35RB39</accession>
<proteinExistence type="predicted"/>
<dbReference type="InterPro" id="IPR008538">
    <property type="entry name" value="Uma2"/>
</dbReference>
<dbReference type="PANTHER" id="PTHR34107">
    <property type="entry name" value="SLL0198 PROTEIN-RELATED"/>
    <property type="match status" value="1"/>
</dbReference>
<evidence type="ECO:0000313" key="2">
    <source>
        <dbReference type="EMBL" id="CAI8007518.1"/>
    </source>
</evidence>
<dbReference type="InterPro" id="IPR012296">
    <property type="entry name" value="Nuclease_put_TT1808"/>
</dbReference>
<feature type="domain" description="Putative restriction endonuclease" evidence="1">
    <location>
        <begin position="13"/>
        <end position="180"/>
    </location>
</feature>
<keyword evidence="3" id="KW-1185">Reference proteome</keyword>
<dbReference type="PANTHER" id="PTHR34107:SF1">
    <property type="entry name" value="SLL0198 PROTEIN"/>
    <property type="match status" value="1"/>
</dbReference>
<reference evidence="2" key="1">
    <citation type="submission" date="2023-03" db="EMBL/GenBank/DDBJ databases">
        <authorList>
            <person name="Steffen K."/>
            <person name="Cardenas P."/>
        </authorList>
    </citation>
    <scope>NUCLEOTIDE SEQUENCE</scope>
</reference>
<dbReference type="SUPFAM" id="SSF52980">
    <property type="entry name" value="Restriction endonuclease-like"/>
    <property type="match status" value="1"/>
</dbReference>
<dbReference type="EMBL" id="CASHTH010000782">
    <property type="protein sequence ID" value="CAI8007518.1"/>
    <property type="molecule type" value="Genomic_DNA"/>
</dbReference>
<dbReference type="CDD" id="cd06260">
    <property type="entry name" value="DUF820-like"/>
    <property type="match status" value="1"/>
</dbReference>
<organism evidence="2 3">
    <name type="scientific">Geodia barretti</name>
    <name type="common">Barrett's horny sponge</name>
    <dbReference type="NCBI Taxonomy" id="519541"/>
    <lineage>
        <taxon>Eukaryota</taxon>
        <taxon>Metazoa</taxon>
        <taxon>Porifera</taxon>
        <taxon>Demospongiae</taxon>
        <taxon>Heteroscleromorpha</taxon>
        <taxon>Tetractinellida</taxon>
        <taxon>Astrophorina</taxon>
        <taxon>Geodiidae</taxon>
        <taxon>Geodia</taxon>
    </lineage>
</organism>
<dbReference type="Proteomes" id="UP001174909">
    <property type="component" value="Unassembled WGS sequence"/>
</dbReference>